<comment type="caution">
    <text evidence="1">The sequence shown here is derived from an EMBL/GenBank/DDBJ whole genome shotgun (WGS) entry which is preliminary data.</text>
</comment>
<organism evidence="1">
    <name type="scientific">Brucella anthropi</name>
    <name type="common">Ochrobactrum anthropi</name>
    <dbReference type="NCBI Taxonomy" id="529"/>
    <lineage>
        <taxon>Bacteria</taxon>
        <taxon>Pseudomonadati</taxon>
        <taxon>Pseudomonadota</taxon>
        <taxon>Alphaproteobacteria</taxon>
        <taxon>Hyphomicrobiales</taxon>
        <taxon>Brucellaceae</taxon>
        <taxon>Brucella/Ochrobactrum group</taxon>
        <taxon>Brucella</taxon>
    </lineage>
</organism>
<reference evidence="1" key="1">
    <citation type="submission" date="2016-02" db="EMBL/GenBank/DDBJ databases">
        <title>Genomic sequences of Ochrobactrum anthropi.</title>
        <authorList>
            <person name="Chudasama K.S."/>
            <person name="Thaker V.S."/>
        </authorList>
    </citation>
    <scope>NUCLEOTIDE SEQUENCE [LARGE SCALE GENOMIC DNA]</scope>
    <source>
        <strain evidence="1">SUBG007</strain>
    </source>
</reference>
<accession>A0A656Z6Y0</accession>
<gene>
    <name evidence="1" type="ORF">AB664_16010</name>
</gene>
<sequence>MSYRWWTSPDPISSAWMPYVSMLDDYASELANIINDLTHDVQRLRAWASVTTTLTDEERLAVSDEFTDALGTVALGRPLCDQGAVRVRSGHRCHQANMAKEMASWRDEFPNERVLYLNDIEPFCTNWRKYRAFERRVAPIAGPAFKYAAKRLSQRLQPSFLGALPGRDERDGNAYRP</sequence>
<proteinExistence type="predicted"/>
<protein>
    <submittedName>
        <fullName evidence="1">Uncharacterized protein</fullName>
    </submittedName>
</protein>
<evidence type="ECO:0000313" key="1">
    <source>
        <dbReference type="EMBL" id="KYB44966.1"/>
    </source>
</evidence>
<name>A0A656Z6Y0_BRUAN</name>
<dbReference type="EMBL" id="LUAY01006937">
    <property type="protein sequence ID" value="KYB44966.1"/>
    <property type="molecule type" value="Genomic_DNA"/>
</dbReference>
<dbReference type="AlphaFoldDB" id="A0A656Z6Y0"/>